<dbReference type="KEGG" id="psco:LY89DRAFT_776387"/>
<dbReference type="EMBL" id="KQ947404">
    <property type="protein sequence ID" value="KUJ24700.1"/>
    <property type="molecule type" value="Genomic_DNA"/>
</dbReference>
<dbReference type="AlphaFoldDB" id="A0A194XWM2"/>
<evidence type="ECO:0000313" key="3">
    <source>
        <dbReference type="Proteomes" id="UP000070700"/>
    </source>
</evidence>
<dbReference type="InParanoid" id="A0A194XWM2"/>
<dbReference type="GeneID" id="28831765"/>
<dbReference type="Proteomes" id="UP000070700">
    <property type="component" value="Unassembled WGS sequence"/>
</dbReference>
<reference evidence="2 3" key="1">
    <citation type="submission" date="2015-10" db="EMBL/GenBank/DDBJ databases">
        <title>Full genome of DAOMC 229536 Phialocephala scopiformis, a fungal endophyte of spruce producing the potent anti-insectan compound rugulosin.</title>
        <authorList>
            <consortium name="DOE Joint Genome Institute"/>
            <person name="Walker A.K."/>
            <person name="Frasz S.L."/>
            <person name="Seifert K.A."/>
            <person name="Miller J.D."/>
            <person name="Mondo S.J."/>
            <person name="Labutti K."/>
            <person name="Lipzen A."/>
            <person name="Dockter R."/>
            <person name="Kennedy M."/>
            <person name="Grigoriev I.V."/>
            <person name="Spatafora J.W."/>
        </authorList>
    </citation>
    <scope>NUCLEOTIDE SEQUENCE [LARGE SCALE GENOMIC DNA]</scope>
    <source>
        <strain evidence="2 3">CBS 120377</strain>
    </source>
</reference>
<sequence>MAPHIDTGDLQLPNYDRMSKAELDDALLAHGLPPNKHGLKWELVQTLVEDDKAKLPVTPVFTQLNDPLGTLEEQHNRDVLKHGLNQVTIEKAKLQYQKWLVQTTEAHIIKKAQVAWDNYNSKETTRNNRVRGYTASESQEAFLKGNIPVAAPQTAPETTQKHTELPDSAPHLISKVPLASTLLKPWLFISSKECEVRGDRIDRIRAKYTKAGNARSVRADRTGYFILFPEGEGDEKIKACYTYWGSRDNWLYGAVVHFQLFLADEGTDSSEDIASQTKSVELVGTEKIVTAMPDSRQLLDAAHNQGYEAEESSQHAAPNTNGTNEVIPSHSTKRKNNSMHDATSAIAKKSKKKDSSMEPQQPTIETPPSAPYLVLPASRTNIDREWLEKWIRRNHGSRDIRVRTDETGYKLLFKNLEAAWACYKVFQYRAFCTFPDKPLGYLQYFEEIHAGSGVANLQSDDGARGKSTIMSTIEPAADASTKPTNYIFIAKDQLPSEEGLAMSLMTKFKSHGPQSVWEDSMEYCIGWPSGKEKAVIKCYRDKGPNDYHVYKGRKIELMFRLARP</sequence>
<evidence type="ECO:0000256" key="1">
    <source>
        <dbReference type="SAM" id="MobiDB-lite"/>
    </source>
</evidence>
<evidence type="ECO:0000313" key="2">
    <source>
        <dbReference type="EMBL" id="KUJ24700.1"/>
    </source>
</evidence>
<name>A0A194XWM2_MOLSC</name>
<gene>
    <name evidence="2" type="ORF">LY89DRAFT_776387</name>
</gene>
<organism evidence="2 3">
    <name type="scientific">Mollisia scopiformis</name>
    <name type="common">Conifer needle endophyte fungus</name>
    <name type="synonym">Phialocephala scopiformis</name>
    <dbReference type="NCBI Taxonomy" id="149040"/>
    <lineage>
        <taxon>Eukaryota</taxon>
        <taxon>Fungi</taxon>
        <taxon>Dikarya</taxon>
        <taxon>Ascomycota</taxon>
        <taxon>Pezizomycotina</taxon>
        <taxon>Leotiomycetes</taxon>
        <taxon>Helotiales</taxon>
        <taxon>Mollisiaceae</taxon>
        <taxon>Mollisia</taxon>
    </lineage>
</organism>
<evidence type="ECO:0008006" key="4">
    <source>
        <dbReference type="Google" id="ProtNLM"/>
    </source>
</evidence>
<proteinExistence type="predicted"/>
<protein>
    <recommendedName>
        <fullName evidence="4">SAP domain-containing protein</fullName>
    </recommendedName>
</protein>
<accession>A0A194XWM2</accession>
<feature type="region of interest" description="Disordered" evidence="1">
    <location>
        <begin position="305"/>
        <end position="372"/>
    </location>
</feature>
<dbReference type="RefSeq" id="XP_018079055.1">
    <property type="nucleotide sequence ID" value="XM_018222039.1"/>
</dbReference>
<keyword evidence="3" id="KW-1185">Reference proteome</keyword>
<feature type="compositionally biased region" description="Polar residues" evidence="1">
    <location>
        <begin position="357"/>
        <end position="366"/>
    </location>
</feature>
<feature type="compositionally biased region" description="Polar residues" evidence="1">
    <location>
        <begin position="314"/>
        <end position="330"/>
    </location>
</feature>